<reference evidence="4" key="2">
    <citation type="submission" date="2015-01" db="EMBL/GenBank/DDBJ databases">
        <title>Evolutionary Origins and Diversification of the Mycorrhizal Mutualists.</title>
        <authorList>
            <consortium name="DOE Joint Genome Institute"/>
            <consortium name="Mycorrhizal Genomics Consortium"/>
            <person name="Kohler A."/>
            <person name="Kuo A."/>
            <person name="Nagy L.G."/>
            <person name="Floudas D."/>
            <person name="Copeland A."/>
            <person name="Barry K.W."/>
            <person name="Cichocki N."/>
            <person name="Veneault-Fourrey C."/>
            <person name="LaButti K."/>
            <person name="Lindquist E.A."/>
            <person name="Lipzen A."/>
            <person name="Lundell T."/>
            <person name="Morin E."/>
            <person name="Murat C."/>
            <person name="Riley R."/>
            <person name="Ohm R."/>
            <person name="Sun H."/>
            <person name="Tunlid A."/>
            <person name="Henrissat B."/>
            <person name="Grigoriev I.V."/>
            <person name="Hibbett D.S."/>
            <person name="Martin F."/>
        </authorList>
    </citation>
    <scope>NUCLEOTIDE SEQUENCE [LARGE SCALE GENOMIC DNA]</scope>
    <source>
        <strain evidence="4">Foug A</strain>
    </source>
</reference>
<evidence type="ECO:0000313" key="4">
    <source>
        <dbReference type="Proteomes" id="UP000053989"/>
    </source>
</evidence>
<feature type="region of interest" description="Disordered" evidence="1">
    <location>
        <begin position="26"/>
        <end position="49"/>
    </location>
</feature>
<evidence type="ECO:0000256" key="1">
    <source>
        <dbReference type="SAM" id="MobiDB-lite"/>
    </source>
</evidence>
<dbReference type="Proteomes" id="UP000053989">
    <property type="component" value="Unassembled WGS sequence"/>
</dbReference>
<feature type="compositionally biased region" description="Low complexity" evidence="1">
    <location>
        <begin position="252"/>
        <end position="262"/>
    </location>
</feature>
<dbReference type="GO" id="GO:0005768">
    <property type="term" value="C:endosome"/>
    <property type="evidence" value="ECO:0007669"/>
    <property type="project" value="TreeGrafter"/>
</dbReference>
<evidence type="ECO:0000259" key="2">
    <source>
        <dbReference type="Pfam" id="PF08969"/>
    </source>
</evidence>
<dbReference type="PANTHER" id="PTHR12947:SF13">
    <property type="entry name" value="FI19924P1"/>
    <property type="match status" value="1"/>
</dbReference>
<feature type="compositionally biased region" description="Basic and acidic residues" evidence="1">
    <location>
        <begin position="240"/>
        <end position="250"/>
    </location>
</feature>
<accession>A0A0C2ZMW9</accession>
<keyword evidence="4" id="KW-1185">Reference proteome</keyword>
<organism evidence="3 4">
    <name type="scientific">Scleroderma citrinum Foug A</name>
    <dbReference type="NCBI Taxonomy" id="1036808"/>
    <lineage>
        <taxon>Eukaryota</taxon>
        <taxon>Fungi</taxon>
        <taxon>Dikarya</taxon>
        <taxon>Basidiomycota</taxon>
        <taxon>Agaricomycotina</taxon>
        <taxon>Agaricomycetes</taxon>
        <taxon>Agaricomycetidae</taxon>
        <taxon>Boletales</taxon>
        <taxon>Sclerodermatineae</taxon>
        <taxon>Sclerodermataceae</taxon>
        <taxon>Scleroderma</taxon>
    </lineage>
</organism>
<feature type="region of interest" description="Disordered" evidence="1">
    <location>
        <begin position="174"/>
        <end position="379"/>
    </location>
</feature>
<protein>
    <recommendedName>
        <fullName evidence="2">USP8 dimerisation domain-containing protein</fullName>
    </recommendedName>
</protein>
<proteinExistence type="predicted"/>
<dbReference type="GO" id="GO:0016020">
    <property type="term" value="C:membrane"/>
    <property type="evidence" value="ECO:0007669"/>
    <property type="project" value="TreeGrafter"/>
</dbReference>
<dbReference type="AlphaFoldDB" id="A0A0C2ZMW9"/>
<name>A0A0C2ZMW9_9AGAM</name>
<dbReference type="PANTHER" id="PTHR12947">
    <property type="entry name" value="AMSH-LIKE PROTEASE"/>
    <property type="match status" value="1"/>
</dbReference>
<dbReference type="InParanoid" id="A0A0C2ZMW9"/>
<dbReference type="GO" id="GO:0061578">
    <property type="term" value="F:K63-linked deubiquitinase activity"/>
    <property type="evidence" value="ECO:0007669"/>
    <property type="project" value="TreeGrafter"/>
</dbReference>
<feature type="domain" description="USP8 dimerisation" evidence="2">
    <location>
        <begin position="58"/>
        <end position="158"/>
    </location>
</feature>
<dbReference type="OrthoDB" id="2691392at2759"/>
<feature type="compositionally biased region" description="Basic and acidic residues" evidence="1">
    <location>
        <begin position="180"/>
        <end position="225"/>
    </location>
</feature>
<dbReference type="Gene3D" id="1.20.58.80">
    <property type="entry name" value="Phosphotransferase system, lactose/cellobiose-type IIA subunit"/>
    <property type="match status" value="1"/>
</dbReference>
<gene>
    <name evidence="3" type="ORF">SCLCIDRAFT_404930</name>
</gene>
<dbReference type="GO" id="GO:0070536">
    <property type="term" value="P:protein K63-linked deubiquitination"/>
    <property type="evidence" value="ECO:0007669"/>
    <property type="project" value="TreeGrafter"/>
</dbReference>
<feature type="compositionally biased region" description="Basic and acidic residues" evidence="1">
    <location>
        <begin position="263"/>
        <end position="272"/>
    </location>
</feature>
<dbReference type="Pfam" id="PF08969">
    <property type="entry name" value="USP8_dimer"/>
    <property type="match status" value="1"/>
</dbReference>
<reference evidence="3 4" key="1">
    <citation type="submission" date="2014-04" db="EMBL/GenBank/DDBJ databases">
        <authorList>
            <consortium name="DOE Joint Genome Institute"/>
            <person name="Kuo A."/>
            <person name="Kohler A."/>
            <person name="Nagy L.G."/>
            <person name="Floudas D."/>
            <person name="Copeland A."/>
            <person name="Barry K.W."/>
            <person name="Cichocki N."/>
            <person name="Veneault-Fourrey C."/>
            <person name="LaButti K."/>
            <person name="Lindquist E.A."/>
            <person name="Lipzen A."/>
            <person name="Lundell T."/>
            <person name="Morin E."/>
            <person name="Murat C."/>
            <person name="Sun H."/>
            <person name="Tunlid A."/>
            <person name="Henrissat B."/>
            <person name="Grigoriev I.V."/>
            <person name="Hibbett D.S."/>
            <person name="Martin F."/>
            <person name="Nordberg H.P."/>
            <person name="Cantor M.N."/>
            <person name="Hua S.X."/>
        </authorList>
    </citation>
    <scope>NUCLEOTIDE SEQUENCE [LARGE SCALE GENOMIC DNA]</scope>
    <source>
        <strain evidence="3 4">Foug A</strain>
    </source>
</reference>
<dbReference type="InterPro" id="IPR015063">
    <property type="entry name" value="USP8_dimer"/>
</dbReference>
<sequence>MTVYYPKKASIRCLSTAVDSFPCSAAQSTSSMSSPNPVTPRPSPQPTFTATRRPLSIAELADRALHNLWDPSRSLKQWLKAADGFRKAGRSYVDAGDLEAAFVEFAKAATIILEKLPTHKEYYTLLSPTQRHNLGINGQHILENLGDLKPTLVDRYERWASRNPEEAARARATAEQAAKQSDEYRDVGRYRSQDESGWKAQEAARRDSGRRREEEKRRDEYRNRPPVDQGTPDQPIRLQIDTRARKHEDAIAAARRAASSSSGEHHRQERTPESTTPEDAARRRPREQQGILKRQQEAEAASRVARRTYSTPTAHVAGPSTLIPQRSTIEEPSYEDAIPLSMPLESPTRDPVNKPQSVKHLSYPLPVTTTSPAPSDVRYPQLMSQHQRLQGTIEAGLR</sequence>
<dbReference type="HOGENOM" id="CLU_058097_0_0_1"/>
<evidence type="ECO:0000313" key="3">
    <source>
        <dbReference type="EMBL" id="KIM53982.1"/>
    </source>
</evidence>
<dbReference type="STRING" id="1036808.A0A0C2ZMW9"/>
<dbReference type="EMBL" id="KN822165">
    <property type="protein sequence ID" value="KIM53982.1"/>
    <property type="molecule type" value="Genomic_DNA"/>
</dbReference>